<dbReference type="EMBL" id="QWDD01000001">
    <property type="protein sequence ID" value="RNJ49423.1"/>
    <property type="molecule type" value="Genomic_DNA"/>
</dbReference>
<evidence type="ECO:0008006" key="3">
    <source>
        <dbReference type="Google" id="ProtNLM"/>
    </source>
</evidence>
<dbReference type="AlphaFoldDB" id="A0A3M9XMD0"/>
<proteinExistence type="predicted"/>
<reference evidence="1 2" key="1">
    <citation type="submission" date="2018-08" db="EMBL/GenBank/DDBJ databases">
        <title>Genome sequence of Methylocystis hirsuta CSC1, a methanotroph able to accumulate PHAs.</title>
        <authorList>
            <person name="Bordel S."/>
            <person name="Rodriguez E."/>
            <person name="Gancedo J."/>
            <person name="Munoz R."/>
        </authorList>
    </citation>
    <scope>NUCLEOTIDE SEQUENCE [LARGE SCALE GENOMIC DNA]</scope>
    <source>
        <strain evidence="1 2">CSC1</strain>
    </source>
</reference>
<organism evidence="1 2">
    <name type="scientific">Methylocystis hirsuta</name>
    <dbReference type="NCBI Taxonomy" id="369798"/>
    <lineage>
        <taxon>Bacteria</taxon>
        <taxon>Pseudomonadati</taxon>
        <taxon>Pseudomonadota</taxon>
        <taxon>Alphaproteobacteria</taxon>
        <taxon>Hyphomicrobiales</taxon>
        <taxon>Methylocystaceae</taxon>
        <taxon>Methylocystis</taxon>
    </lineage>
</organism>
<name>A0A3M9XMD0_9HYPH</name>
<evidence type="ECO:0000313" key="1">
    <source>
        <dbReference type="EMBL" id="RNJ49423.1"/>
    </source>
</evidence>
<protein>
    <recommendedName>
        <fullName evidence="3">NTP pyrophosphohydrolase MazG putative catalytic core domain-containing protein</fullName>
    </recommendedName>
</protein>
<accession>A0A3M9XMD0</accession>
<dbReference type="Proteomes" id="UP000268623">
    <property type="component" value="Unassembled WGS sequence"/>
</dbReference>
<sequence length="106" mass="11991">MDSTFAEMKKLATLKGGEYSGDVDRLANFRRNGEDCGVPIELVWRIYAGKHWDAITQYVHDMMSGKTRERLEGIEGRVDDLLVYLILFKAMLRERAVAADPGKALV</sequence>
<evidence type="ECO:0000313" key="2">
    <source>
        <dbReference type="Proteomes" id="UP000268623"/>
    </source>
</evidence>
<dbReference type="RefSeq" id="WP_123175389.1">
    <property type="nucleotide sequence ID" value="NZ_QWDD01000001.1"/>
</dbReference>
<keyword evidence="2" id="KW-1185">Reference proteome</keyword>
<gene>
    <name evidence="1" type="ORF">D1O30_07200</name>
</gene>
<comment type="caution">
    <text evidence="1">The sequence shown here is derived from an EMBL/GenBank/DDBJ whole genome shotgun (WGS) entry which is preliminary data.</text>
</comment>